<dbReference type="AlphaFoldDB" id="A0A4S4N3N9"/>
<name>A0A4S4N3N9_9APHY</name>
<gene>
    <name evidence="1" type="ORF">EUX98_g3832</name>
</gene>
<accession>A0A4S4N3N9</accession>
<protein>
    <submittedName>
        <fullName evidence="1">Uncharacterized protein</fullName>
    </submittedName>
</protein>
<evidence type="ECO:0000313" key="2">
    <source>
        <dbReference type="Proteomes" id="UP000308730"/>
    </source>
</evidence>
<evidence type="ECO:0000313" key="1">
    <source>
        <dbReference type="EMBL" id="THH30360.1"/>
    </source>
</evidence>
<comment type="caution">
    <text evidence="1">The sequence shown here is derived from an EMBL/GenBank/DDBJ whole genome shotgun (WGS) entry which is preliminary data.</text>
</comment>
<organism evidence="1 2">
    <name type="scientific">Antrodiella citrinella</name>
    <dbReference type="NCBI Taxonomy" id="2447956"/>
    <lineage>
        <taxon>Eukaryota</taxon>
        <taxon>Fungi</taxon>
        <taxon>Dikarya</taxon>
        <taxon>Basidiomycota</taxon>
        <taxon>Agaricomycotina</taxon>
        <taxon>Agaricomycetes</taxon>
        <taxon>Polyporales</taxon>
        <taxon>Steccherinaceae</taxon>
        <taxon>Antrodiella</taxon>
    </lineage>
</organism>
<dbReference type="EMBL" id="SGPM01000084">
    <property type="protein sequence ID" value="THH30360.1"/>
    <property type="molecule type" value="Genomic_DNA"/>
</dbReference>
<reference evidence="1 2" key="1">
    <citation type="submission" date="2019-02" db="EMBL/GenBank/DDBJ databases">
        <title>Genome sequencing of the rare red list fungi Antrodiella citrinella (Flaviporus citrinellus).</title>
        <authorList>
            <person name="Buettner E."/>
            <person name="Kellner H."/>
        </authorList>
    </citation>
    <scope>NUCLEOTIDE SEQUENCE [LARGE SCALE GENOMIC DNA]</scope>
    <source>
        <strain evidence="1 2">DSM 108506</strain>
    </source>
</reference>
<dbReference type="OrthoDB" id="3366659at2759"/>
<dbReference type="Proteomes" id="UP000308730">
    <property type="component" value="Unassembled WGS sequence"/>
</dbReference>
<keyword evidence="2" id="KW-1185">Reference proteome</keyword>
<proteinExistence type="predicted"/>
<sequence>MDPNAPLTVTTGTAITCESVCFTSPPQRAYGTFKRLPIGPLAASAAVNGGIVGATFFSFREYIVTPQLVLGVRSGQYARKKAELDAVKSGSVYIAEKLDWWEMRAQQIPDTAVSGALTGGVLNAWKRGRGGIVPGAVTASILCTFLQVAYNELGIMRLKFIQEQVQKSRAEEIAAATVAAELHVAHQAPLVVAPPSKPVSERIFGWFGFQRVTDEDYLLRLKTERETYLKRIAELERDQAEGSSGLD</sequence>
<dbReference type="PANTHER" id="PTHR41390:SF1">
    <property type="entry name" value="NADH-UBIQUINONE OXIDOREDUCTASE 213 KDA SUBUNIT"/>
    <property type="match status" value="1"/>
</dbReference>
<dbReference type="PANTHER" id="PTHR41390">
    <property type="entry name" value="CHROMOSOME 7, WHOLE GENOME SHOTGUN SEQUENCE"/>
    <property type="match status" value="1"/>
</dbReference>